<gene>
    <name evidence="7" type="ORF">B1C78_05630</name>
</gene>
<sequence>MSEWVMNHEATLRLGFFLGILLLLALSEAWWPRRGRSLSRLQRWTSNLGIVVINTVLLRLLFPAAAVGMALFAQSAGWGIFNTFEFPYWVAVLVSVIVLDFMIWLQHVMVHAVPALWRLHRVHHADLDFDVTTGLRFHPLEIILSMIIKFGVIAVLGAPVLAVIIFEIALNATSMFNHSNLRLPIGLDRWLRLIVVTPDMHRVHHSVEDDETNSNFGFNLPWWDRLFGTYRAQPRQGHDGMTIGISTFRDPRQCDGLKGMLLMPFVGKVTDYAINRRRWE</sequence>
<comment type="subcellular location">
    <subcellularLocation>
        <location evidence="1">Membrane</location>
    </subcellularLocation>
</comment>
<dbReference type="GO" id="GO:0008610">
    <property type="term" value="P:lipid biosynthetic process"/>
    <property type="evidence" value="ECO:0007669"/>
    <property type="project" value="InterPro"/>
</dbReference>
<evidence type="ECO:0000256" key="1">
    <source>
        <dbReference type="ARBA" id="ARBA00004370"/>
    </source>
</evidence>
<feature type="transmembrane region" description="Helical" evidence="5">
    <location>
        <begin position="12"/>
        <end position="31"/>
    </location>
</feature>
<dbReference type="PANTHER" id="PTHR11863">
    <property type="entry name" value="STEROL DESATURASE"/>
    <property type="match status" value="1"/>
</dbReference>
<keyword evidence="3 5" id="KW-1133">Transmembrane helix</keyword>
<dbReference type="EMBL" id="MVBK01000033">
    <property type="protein sequence ID" value="OOG25930.1"/>
    <property type="molecule type" value="Genomic_DNA"/>
</dbReference>
<accession>A0A1V3NLJ5</accession>
<dbReference type="STRING" id="108003.B1C78_05630"/>
<keyword evidence="8" id="KW-1185">Reference proteome</keyword>
<keyword evidence="2 5" id="KW-0812">Transmembrane</keyword>
<reference evidence="7 8" key="1">
    <citation type="submission" date="2017-02" db="EMBL/GenBank/DDBJ databases">
        <title>Genomic diversity within the haloalkaliphilic genus Thioalkalivibrio.</title>
        <authorList>
            <person name="Ahn A.-C."/>
            <person name="Meier-Kolthoff J."/>
            <person name="Overmars L."/>
            <person name="Richter M."/>
            <person name="Woyke T."/>
            <person name="Sorokin D.Y."/>
            <person name="Muyzer G."/>
        </authorList>
    </citation>
    <scope>NUCLEOTIDE SEQUENCE [LARGE SCALE GENOMIC DNA]</scope>
    <source>
        <strain evidence="7 8">ALJD</strain>
    </source>
</reference>
<evidence type="ECO:0000313" key="7">
    <source>
        <dbReference type="EMBL" id="OOG25930.1"/>
    </source>
</evidence>
<evidence type="ECO:0000259" key="6">
    <source>
        <dbReference type="Pfam" id="PF04116"/>
    </source>
</evidence>
<name>A0A1V3NLJ5_9GAMM</name>
<evidence type="ECO:0000256" key="3">
    <source>
        <dbReference type="ARBA" id="ARBA00022989"/>
    </source>
</evidence>
<protein>
    <submittedName>
        <fullName evidence="7">Fatty acid hydroxylase</fullName>
    </submittedName>
</protein>
<keyword evidence="4 5" id="KW-0472">Membrane</keyword>
<dbReference type="Pfam" id="PF04116">
    <property type="entry name" value="FA_hydroxylase"/>
    <property type="match status" value="1"/>
</dbReference>
<evidence type="ECO:0000256" key="2">
    <source>
        <dbReference type="ARBA" id="ARBA00022692"/>
    </source>
</evidence>
<dbReference type="RefSeq" id="WP_077278164.1">
    <property type="nucleotide sequence ID" value="NZ_MVBK01000033.1"/>
</dbReference>
<organism evidence="7 8">
    <name type="scientific">Thioalkalivibrio denitrificans</name>
    <dbReference type="NCBI Taxonomy" id="108003"/>
    <lineage>
        <taxon>Bacteria</taxon>
        <taxon>Pseudomonadati</taxon>
        <taxon>Pseudomonadota</taxon>
        <taxon>Gammaproteobacteria</taxon>
        <taxon>Chromatiales</taxon>
        <taxon>Ectothiorhodospiraceae</taxon>
        <taxon>Thioalkalivibrio</taxon>
    </lineage>
</organism>
<dbReference type="AlphaFoldDB" id="A0A1V3NLJ5"/>
<dbReference type="GO" id="GO:0016491">
    <property type="term" value="F:oxidoreductase activity"/>
    <property type="evidence" value="ECO:0007669"/>
    <property type="project" value="InterPro"/>
</dbReference>
<evidence type="ECO:0000256" key="5">
    <source>
        <dbReference type="SAM" id="Phobius"/>
    </source>
</evidence>
<dbReference type="GO" id="GO:0016020">
    <property type="term" value="C:membrane"/>
    <property type="evidence" value="ECO:0007669"/>
    <property type="project" value="UniProtKB-SubCell"/>
</dbReference>
<feature type="domain" description="Fatty acid hydroxylase" evidence="6">
    <location>
        <begin position="93"/>
        <end position="229"/>
    </location>
</feature>
<dbReference type="Proteomes" id="UP000189462">
    <property type="component" value="Unassembled WGS sequence"/>
</dbReference>
<evidence type="ECO:0000256" key="4">
    <source>
        <dbReference type="ARBA" id="ARBA00023136"/>
    </source>
</evidence>
<feature type="transmembrane region" description="Helical" evidence="5">
    <location>
        <begin position="51"/>
        <end position="74"/>
    </location>
</feature>
<proteinExistence type="predicted"/>
<dbReference type="GO" id="GO:0005506">
    <property type="term" value="F:iron ion binding"/>
    <property type="evidence" value="ECO:0007669"/>
    <property type="project" value="InterPro"/>
</dbReference>
<evidence type="ECO:0000313" key="8">
    <source>
        <dbReference type="Proteomes" id="UP000189462"/>
    </source>
</evidence>
<feature type="transmembrane region" description="Helical" evidence="5">
    <location>
        <begin position="86"/>
        <end position="105"/>
    </location>
</feature>
<dbReference type="InterPro" id="IPR050307">
    <property type="entry name" value="Sterol_Desaturase_Related"/>
</dbReference>
<comment type="caution">
    <text evidence="7">The sequence shown here is derived from an EMBL/GenBank/DDBJ whole genome shotgun (WGS) entry which is preliminary data.</text>
</comment>
<dbReference type="InterPro" id="IPR006694">
    <property type="entry name" value="Fatty_acid_hydroxylase"/>
</dbReference>
<feature type="transmembrane region" description="Helical" evidence="5">
    <location>
        <begin position="146"/>
        <end position="170"/>
    </location>
</feature>
<dbReference type="OrthoDB" id="9770329at2"/>